<evidence type="ECO:0000256" key="4">
    <source>
        <dbReference type="ARBA" id="ARBA00023163"/>
    </source>
</evidence>
<dbReference type="SUPFAM" id="SSF55257">
    <property type="entry name" value="RBP11-like subunits of RNA polymerase"/>
    <property type="match status" value="1"/>
</dbReference>
<evidence type="ECO:0000256" key="2">
    <source>
        <dbReference type="ARBA" id="ARBA00022083"/>
    </source>
</evidence>
<gene>
    <name evidence="9" type="ORF">TCNE_LOCUS15712</name>
</gene>
<organism evidence="10 11">
    <name type="scientific">Toxocara canis</name>
    <name type="common">Canine roundworm</name>
    <dbReference type="NCBI Taxonomy" id="6265"/>
    <lineage>
        <taxon>Eukaryota</taxon>
        <taxon>Metazoa</taxon>
        <taxon>Ecdysozoa</taxon>
        <taxon>Nematoda</taxon>
        <taxon>Chromadorea</taxon>
        <taxon>Rhabditida</taxon>
        <taxon>Spirurina</taxon>
        <taxon>Ascaridomorpha</taxon>
        <taxon>Ascaridoidea</taxon>
        <taxon>Toxocaridae</taxon>
        <taxon>Toxocara</taxon>
    </lineage>
</organism>
<evidence type="ECO:0000313" key="10">
    <source>
        <dbReference type="Proteomes" id="UP000050794"/>
    </source>
</evidence>
<sequence>MTDLIVVFGIALLSFILFAIGALFMLSGLTPWPKRTRRDLLRKVFAYDPTGVEQDQFACLLHESPDSRPRHTQPSRYLSVVVPAMNEKDRLPSMLDECFTYLQSRSKKDSWFSFEVIVVDDGSTDRTSDVAFKYSTKYGNDVVKVLKLEQNRGKGGAVRCGVMCCRGAMILFADADGATRFEDLEKLENEILRSTTADGSLPKDIANFDWSFPAIAVGSRAHMEAESIATRSVARTLLMIGFHVLVYLFTVRTIRDTQCGFKLFTRGAAARLFPILHIERWAFDVELLYLAERYGYPIREVAVTWHEVDGSKIVPVWSWIQMGRDLILIWFRYYVGIWRSDTYDANSDFGMIEEKWDVEKYISRINVVVINESDDEMTLEFDLIHVEAPIANAIRRVLLAEVPTMAFEKIYLYQNTSIIQDEVLCHRLGLLPIRADPRLFEMPLTKVIGINETGVDVDEEPAGDPKRNLIFELKVACTRKTNASKTATDPQEIYENALVYSKSFDWIPIDDQATSLPYHPSMVHDDILVAKLRPGQEIEARCHCVKGIGRDHAKFSPVATASYRLLPDIVIKKKFSGDDAERIKNSFSDGVIGIDADGFAYVKDARRDTCSRNIQRHEDLSEHIELSRRKDHFIFSVESTGALKSSELVVEACRVIEEKCRTLKSLFEEKLHKCTL</sequence>
<dbReference type="InterPro" id="IPR011262">
    <property type="entry name" value="DNA-dir_RNA_pol_insert"/>
</dbReference>
<evidence type="ECO:0000256" key="5">
    <source>
        <dbReference type="ARBA" id="ARBA00023242"/>
    </source>
</evidence>
<dbReference type="InterPro" id="IPR011263">
    <property type="entry name" value="DNA-dir_RNA_pol_RpoA/D/Rpb3"/>
</dbReference>
<dbReference type="GO" id="GO:0005736">
    <property type="term" value="C:RNA polymerase I complex"/>
    <property type="evidence" value="ECO:0007669"/>
    <property type="project" value="TreeGrafter"/>
</dbReference>
<keyword evidence="7" id="KW-1133">Transmembrane helix</keyword>
<evidence type="ECO:0000313" key="9">
    <source>
        <dbReference type="EMBL" id="VDM47033.1"/>
    </source>
</evidence>
<dbReference type="HAMAP" id="MF_00320">
    <property type="entry name" value="RNApol_arch_Rpo3"/>
    <property type="match status" value="1"/>
</dbReference>
<feature type="domain" description="DNA-directed RNA polymerase RpoA/D/Rpb3-type" evidence="8">
    <location>
        <begin position="378"/>
        <end position="666"/>
    </location>
</feature>
<feature type="transmembrane region" description="Helical" evidence="7">
    <location>
        <begin position="6"/>
        <end position="29"/>
    </location>
</feature>
<reference evidence="9 10" key="2">
    <citation type="submission" date="2018-11" db="EMBL/GenBank/DDBJ databases">
        <authorList>
            <consortium name="Pathogen Informatics"/>
        </authorList>
    </citation>
    <scope>NUCLEOTIDE SEQUENCE [LARGE SCALE GENOMIC DNA]</scope>
</reference>
<evidence type="ECO:0000313" key="11">
    <source>
        <dbReference type="WBParaSite" id="TCNE_0001571301-mRNA-1"/>
    </source>
</evidence>
<keyword evidence="7" id="KW-0812">Transmembrane</keyword>
<keyword evidence="3" id="KW-0240">DNA-directed RNA polymerase</keyword>
<dbReference type="GO" id="GO:0046983">
    <property type="term" value="F:protein dimerization activity"/>
    <property type="evidence" value="ECO:0007669"/>
    <property type="project" value="InterPro"/>
</dbReference>
<comment type="subcellular location">
    <subcellularLocation>
        <location evidence="1">Nucleus</location>
    </subcellularLocation>
</comment>
<dbReference type="Pfam" id="PF00535">
    <property type="entry name" value="Glycos_transf_2"/>
    <property type="match status" value="1"/>
</dbReference>
<dbReference type="FunFam" id="2.170.120.12:FF:000003">
    <property type="entry name" value="Dna-directed rna polymerases i and iii subunit"/>
    <property type="match status" value="1"/>
</dbReference>
<feature type="transmembrane region" description="Helical" evidence="7">
    <location>
        <begin position="232"/>
        <end position="249"/>
    </location>
</feature>
<dbReference type="Pfam" id="PF01193">
    <property type="entry name" value="RNA_pol_L"/>
    <property type="match status" value="1"/>
</dbReference>
<dbReference type="EMBL" id="UYWY01023047">
    <property type="protein sequence ID" value="VDM47033.1"/>
    <property type="molecule type" value="Genomic_DNA"/>
</dbReference>
<dbReference type="InterPro" id="IPR033901">
    <property type="entry name" value="RNAPI/III_AC40"/>
</dbReference>
<dbReference type="InterPro" id="IPR029044">
    <property type="entry name" value="Nucleotide-diphossugar_trans"/>
</dbReference>
<evidence type="ECO:0000256" key="3">
    <source>
        <dbReference type="ARBA" id="ARBA00022478"/>
    </source>
</evidence>
<dbReference type="SMART" id="SM00662">
    <property type="entry name" value="RPOLD"/>
    <property type="match status" value="1"/>
</dbReference>
<name>A0A183V4P2_TOXCA</name>
<proteinExistence type="inferred from homology"/>
<dbReference type="CDD" id="cd07032">
    <property type="entry name" value="RNAP_I_II_AC40"/>
    <property type="match status" value="1"/>
</dbReference>
<dbReference type="SUPFAM" id="SSF56553">
    <property type="entry name" value="Insert subdomain of RNA polymerase alpha subunit"/>
    <property type="match status" value="1"/>
</dbReference>
<dbReference type="Gene3D" id="3.30.1360.10">
    <property type="entry name" value="RNA polymerase, RBP11-like subunit"/>
    <property type="match status" value="1"/>
</dbReference>
<dbReference type="CDD" id="cd04188">
    <property type="entry name" value="DPG_synthase"/>
    <property type="match status" value="1"/>
</dbReference>
<dbReference type="InterPro" id="IPR036603">
    <property type="entry name" value="RBP11-like"/>
</dbReference>
<dbReference type="GO" id="GO:0005666">
    <property type="term" value="C:RNA polymerase III complex"/>
    <property type="evidence" value="ECO:0007669"/>
    <property type="project" value="TreeGrafter"/>
</dbReference>
<keyword evidence="7" id="KW-0472">Membrane</keyword>
<dbReference type="InterPro" id="IPR001173">
    <property type="entry name" value="Glyco_trans_2-like"/>
</dbReference>
<evidence type="ECO:0000256" key="7">
    <source>
        <dbReference type="SAM" id="Phobius"/>
    </source>
</evidence>
<dbReference type="InterPro" id="IPR050518">
    <property type="entry name" value="Rpo3/RPB3_RNA_Pol_subunit"/>
</dbReference>
<dbReference type="SUPFAM" id="SSF53448">
    <property type="entry name" value="Nucleotide-diphospho-sugar transferases"/>
    <property type="match status" value="1"/>
</dbReference>
<evidence type="ECO:0000259" key="8">
    <source>
        <dbReference type="SMART" id="SM00662"/>
    </source>
</evidence>
<evidence type="ECO:0000256" key="1">
    <source>
        <dbReference type="ARBA" id="ARBA00004123"/>
    </source>
</evidence>
<dbReference type="PANTHER" id="PTHR11800:SF13">
    <property type="entry name" value="DNA-DIRECTED RNA POLYMERASES I AND III SUBUNIT RPAC1"/>
    <property type="match status" value="1"/>
</dbReference>
<dbReference type="WBParaSite" id="TCNE_0001571301-mRNA-1">
    <property type="protein sequence ID" value="TCNE_0001571301-mRNA-1"/>
    <property type="gene ID" value="TCNE_0001571301"/>
</dbReference>
<dbReference type="Gene3D" id="3.90.550.10">
    <property type="entry name" value="Spore Coat Polysaccharide Biosynthesis Protein SpsA, Chain A"/>
    <property type="match status" value="1"/>
</dbReference>
<evidence type="ECO:0000256" key="6">
    <source>
        <dbReference type="ARBA" id="ARBA00025804"/>
    </source>
</evidence>
<dbReference type="NCBIfam" id="NF001988">
    <property type="entry name" value="PRK00783.1"/>
    <property type="match status" value="1"/>
</dbReference>
<keyword evidence="10" id="KW-1185">Reference proteome</keyword>
<dbReference type="InterPro" id="IPR022842">
    <property type="entry name" value="RNAP_Rpo3/Rpb3/RPAC1"/>
</dbReference>
<dbReference type="AlphaFoldDB" id="A0A183V4P2"/>
<comment type="similarity">
    <text evidence="6">Belongs to the archaeal Rpo3/eukaryotic RPB3 RNA polymerase subunit family.</text>
</comment>
<dbReference type="GO" id="GO:0006351">
    <property type="term" value="P:DNA-templated transcription"/>
    <property type="evidence" value="ECO:0007669"/>
    <property type="project" value="InterPro"/>
</dbReference>
<dbReference type="Proteomes" id="UP000050794">
    <property type="component" value="Unassembled WGS sequence"/>
</dbReference>
<dbReference type="Gene3D" id="2.170.120.12">
    <property type="entry name" value="DNA-directed RNA polymerase, insert domain"/>
    <property type="match status" value="1"/>
</dbReference>
<dbReference type="Pfam" id="PF01000">
    <property type="entry name" value="RNA_pol_A_bac"/>
    <property type="match status" value="1"/>
</dbReference>
<dbReference type="InterPro" id="IPR036643">
    <property type="entry name" value="RNApol_insert_sf"/>
</dbReference>
<reference evidence="11" key="1">
    <citation type="submission" date="2016-06" db="UniProtKB">
        <authorList>
            <consortium name="WormBaseParasite"/>
        </authorList>
    </citation>
    <scope>IDENTIFICATION</scope>
</reference>
<accession>A0A183V4P2</accession>
<dbReference type="GO" id="GO:0003899">
    <property type="term" value="F:DNA-directed RNA polymerase activity"/>
    <property type="evidence" value="ECO:0007669"/>
    <property type="project" value="InterPro"/>
</dbReference>
<dbReference type="PANTHER" id="PTHR11800">
    <property type="entry name" value="DNA-DIRECTED RNA POLYMERASE"/>
    <property type="match status" value="1"/>
</dbReference>
<protein>
    <recommendedName>
        <fullName evidence="2">DNA-directed RNA polymerases I and III subunit RPAC1</fullName>
    </recommendedName>
</protein>
<dbReference type="InterPro" id="IPR035518">
    <property type="entry name" value="DPG_synthase"/>
</dbReference>
<keyword evidence="5" id="KW-0539">Nucleus</keyword>
<keyword evidence="4" id="KW-0804">Transcription</keyword>